<keyword evidence="2" id="KW-1185">Reference proteome</keyword>
<evidence type="ECO:0000313" key="2">
    <source>
        <dbReference type="Proteomes" id="UP000215914"/>
    </source>
</evidence>
<evidence type="ECO:0000313" key="1">
    <source>
        <dbReference type="EMBL" id="OTG03466.1"/>
    </source>
</evidence>
<gene>
    <name evidence="1" type="ORF">HannXRQ_Chr13g0424361</name>
</gene>
<name>A0A251SYW3_HELAN</name>
<protein>
    <submittedName>
        <fullName evidence="1">Putative DNA-binding pseudobarrel domain-containing protein</fullName>
    </submittedName>
</protein>
<dbReference type="AlphaFoldDB" id="A0A251SYW3"/>
<reference evidence="2" key="1">
    <citation type="journal article" date="2017" name="Nature">
        <title>The sunflower genome provides insights into oil metabolism, flowering and Asterid evolution.</title>
        <authorList>
            <person name="Badouin H."/>
            <person name="Gouzy J."/>
            <person name="Grassa C.J."/>
            <person name="Murat F."/>
            <person name="Staton S.E."/>
            <person name="Cottret L."/>
            <person name="Lelandais-Briere C."/>
            <person name="Owens G.L."/>
            <person name="Carrere S."/>
            <person name="Mayjonade B."/>
            <person name="Legrand L."/>
            <person name="Gill N."/>
            <person name="Kane N.C."/>
            <person name="Bowers J.E."/>
            <person name="Hubner S."/>
            <person name="Bellec A."/>
            <person name="Berard A."/>
            <person name="Berges H."/>
            <person name="Blanchet N."/>
            <person name="Boniface M.C."/>
            <person name="Brunel D."/>
            <person name="Catrice O."/>
            <person name="Chaidir N."/>
            <person name="Claudel C."/>
            <person name="Donnadieu C."/>
            <person name="Faraut T."/>
            <person name="Fievet G."/>
            <person name="Helmstetter N."/>
            <person name="King M."/>
            <person name="Knapp S.J."/>
            <person name="Lai Z."/>
            <person name="Le Paslier M.C."/>
            <person name="Lippi Y."/>
            <person name="Lorenzon L."/>
            <person name="Mandel J.R."/>
            <person name="Marage G."/>
            <person name="Marchand G."/>
            <person name="Marquand E."/>
            <person name="Bret-Mestries E."/>
            <person name="Morien E."/>
            <person name="Nambeesan S."/>
            <person name="Nguyen T."/>
            <person name="Pegot-Espagnet P."/>
            <person name="Pouilly N."/>
            <person name="Raftis F."/>
            <person name="Sallet E."/>
            <person name="Schiex T."/>
            <person name="Thomas J."/>
            <person name="Vandecasteele C."/>
            <person name="Vares D."/>
            <person name="Vear F."/>
            <person name="Vautrin S."/>
            <person name="Crespi M."/>
            <person name="Mangin B."/>
            <person name="Burke J.M."/>
            <person name="Salse J."/>
            <person name="Munos S."/>
            <person name="Vincourt P."/>
            <person name="Rieseberg L.H."/>
            <person name="Langlade N.B."/>
        </authorList>
    </citation>
    <scope>NUCLEOTIDE SEQUENCE [LARGE SCALE GENOMIC DNA]</scope>
    <source>
        <strain evidence="2">cv. SF193</strain>
    </source>
</reference>
<accession>A0A251SYW3</accession>
<organism evidence="1 2">
    <name type="scientific">Helianthus annuus</name>
    <name type="common">Common sunflower</name>
    <dbReference type="NCBI Taxonomy" id="4232"/>
    <lineage>
        <taxon>Eukaryota</taxon>
        <taxon>Viridiplantae</taxon>
        <taxon>Streptophyta</taxon>
        <taxon>Embryophyta</taxon>
        <taxon>Tracheophyta</taxon>
        <taxon>Spermatophyta</taxon>
        <taxon>Magnoliopsida</taxon>
        <taxon>eudicotyledons</taxon>
        <taxon>Gunneridae</taxon>
        <taxon>Pentapetalae</taxon>
        <taxon>asterids</taxon>
        <taxon>campanulids</taxon>
        <taxon>Asterales</taxon>
        <taxon>Asteraceae</taxon>
        <taxon>Asteroideae</taxon>
        <taxon>Heliantheae alliance</taxon>
        <taxon>Heliantheae</taxon>
        <taxon>Helianthus</taxon>
    </lineage>
</organism>
<dbReference type="GO" id="GO:0003677">
    <property type="term" value="F:DNA binding"/>
    <property type="evidence" value="ECO:0007669"/>
    <property type="project" value="UniProtKB-KW"/>
</dbReference>
<proteinExistence type="predicted"/>
<dbReference type="InParanoid" id="A0A251SYW3"/>
<dbReference type="EMBL" id="CM007902">
    <property type="protein sequence ID" value="OTG03466.1"/>
    <property type="molecule type" value="Genomic_DNA"/>
</dbReference>
<sequence length="355" mass="40356">MVFKSCVHKNMFISKINPHEDVIVMADEYWKQFYGKTFKGGQSTLYLGDRFWNVNMDGLSDRCVFSHGCSEMINELALDRRSTFVFSMHGNKVFELSVFNHQTGTQIQNNRVELVVLDDPIYLDDCHEFAFEVAHKEECIDARTVIEEDVVVESEHVKAHLASFEDMFNDQDDAKFDTFFSSLLEMEDLKKKFKENWDSKTESKGKSSVVCDVDSNMKDDPKAKSVVNVNEDISLKDKNMSDMDLDSFLIPKDLMVNEPVLCSTVVSDFKENSVSKTEGKGKSSVDCDVDSTMKDDPKAKTVVNVNEDISLKDESMSDMDLDSFLIPKDVMVNEPVLCSTVVSDVSSYESLIYFN</sequence>
<dbReference type="Proteomes" id="UP000215914">
    <property type="component" value="Chromosome 13"/>
</dbReference>
<keyword evidence="1" id="KW-0238">DNA-binding</keyword>